<dbReference type="Proteomes" id="UP000316905">
    <property type="component" value="Unassembled WGS sequence"/>
</dbReference>
<gene>
    <name evidence="1" type="ORF">IQ22_04708</name>
</gene>
<proteinExistence type="predicted"/>
<dbReference type="EMBL" id="VLKY01000047">
    <property type="protein sequence ID" value="TWI44673.1"/>
    <property type="molecule type" value="Genomic_DNA"/>
</dbReference>
<evidence type="ECO:0000313" key="2">
    <source>
        <dbReference type="Proteomes" id="UP000316905"/>
    </source>
</evidence>
<sequence length="90" mass="10185">MNDAQRQEREIKRQKAIRAENAPLNSITARTVAKSTQRLILAKRITLEEASLQIGIDRSILDDLFEKNRLSAPSLNKIKAWASGRPFKAL</sequence>
<dbReference type="AlphaFoldDB" id="A0A562PK21"/>
<accession>A0A562PK21</accession>
<comment type="caution">
    <text evidence="1">The sequence shown here is derived from an EMBL/GenBank/DDBJ whole genome shotgun (WGS) entry which is preliminary data.</text>
</comment>
<organism evidence="1 2">
    <name type="scientific">Pseudomonas duriflava</name>
    <dbReference type="NCBI Taxonomy" id="459528"/>
    <lineage>
        <taxon>Bacteria</taxon>
        <taxon>Pseudomonadati</taxon>
        <taxon>Pseudomonadota</taxon>
        <taxon>Gammaproteobacteria</taxon>
        <taxon>Pseudomonadales</taxon>
        <taxon>Pseudomonadaceae</taxon>
        <taxon>Pseudomonas</taxon>
    </lineage>
</organism>
<name>A0A562PK21_9PSED</name>
<evidence type="ECO:0000313" key="1">
    <source>
        <dbReference type="EMBL" id="TWI44673.1"/>
    </source>
</evidence>
<protein>
    <submittedName>
        <fullName evidence="1">Uncharacterized protein</fullName>
    </submittedName>
</protein>
<reference evidence="1 2" key="1">
    <citation type="journal article" date="2015" name="Stand. Genomic Sci.">
        <title>Genomic Encyclopedia of Bacterial and Archaeal Type Strains, Phase III: the genomes of soil and plant-associated and newly described type strains.</title>
        <authorList>
            <person name="Whitman W.B."/>
            <person name="Woyke T."/>
            <person name="Klenk H.P."/>
            <person name="Zhou Y."/>
            <person name="Lilburn T.G."/>
            <person name="Beck B.J."/>
            <person name="De Vos P."/>
            <person name="Vandamme P."/>
            <person name="Eisen J.A."/>
            <person name="Garrity G."/>
            <person name="Hugenholtz P."/>
            <person name="Kyrpides N.C."/>
        </authorList>
    </citation>
    <scope>NUCLEOTIDE SEQUENCE [LARGE SCALE GENOMIC DNA]</scope>
    <source>
        <strain evidence="1 2">CGMCC 1.6858</strain>
    </source>
</reference>
<keyword evidence="2" id="KW-1185">Reference proteome</keyword>